<dbReference type="Gene3D" id="3.40.50.300">
    <property type="entry name" value="P-loop containing nucleotide triphosphate hydrolases"/>
    <property type="match status" value="2"/>
</dbReference>
<dbReference type="PANTHER" id="PTHR23077">
    <property type="entry name" value="AAA-FAMILY ATPASE"/>
    <property type="match status" value="1"/>
</dbReference>
<name>A0ABQ9EFK6_TEGGR</name>
<dbReference type="SUPFAM" id="SSF52540">
    <property type="entry name" value="P-loop containing nucleoside triphosphate hydrolases"/>
    <property type="match status" value="2"/>
</dbReference>
<feature type="domain" description="AAA+ ATPase" evidence="1">
    <location>
        <begin position="233"/>
        <end position="364"/>
    </location>
</feature>
<dbReference type="InterPro" id="IPR027417">
    <property type="entry name" value="P-loop_NTPase"/>
</dbReference>
<comment type="caution">
    <text evidence="2">The sequence shown here is derived from an EMBL/GenBank/DDBJ whole genome shotgun (WGS) entry which is preliminary data.</text>
</comment>
<dbReference type="Pfam" id="PF17862">
    <property type="entry name" value="AAA_lid_3"/>
    <property type="match status" value="2"/>
</dbReference>
<accession>A0ABQ9EFK6</accession>
<keyword evidence="3" id="KW-1185">Reference proteome</keyword>
<dbReference type="InterPro" id="IPR041569">
    <property type="entry name" value="AAA_lid_3"/>
</dbReference>
<dbReference type="Gene3D" id="1.10.8.60">
    <property type="match status" value="2"/>
</dbReference>
<dbReference type="InterPro" id="IPR003593">
    <property type="entry name" value="AAA+_ATPase"/>
</dbReference>
<gene>
    <name evidence="2" type="ORF">KUTeg_017548</name>
</gene>
<proteinExistence type="predicted"/>
<dbReference type="Pfam" id="PF00004">
    <property type="entry name" value="AAA"/>
    <property type="match status" value="2"/>
</dbReference>
<reference evidence="2 3" key="1">
    <citation type="submission" date="2022-12" db="EMBL/GenBank/DDBJ databases">
        <title>Chromosome-level genome of Tegillarca granosa.</title>
        <authorList>
            <person name="Kim J."/>
        </authorList>
    </citation>
    <scope>NUCLEOTIDE SEQUENCE [LARGE SCALE GENOMIC DNA]</scope>
    <source>
        <strain evidence="2">Teg-2019</strain>
        <tissue evidence="2">Adductor muscle</tissue>
    </source>
</reference>
<dbReference type="EMBL" id="JARBDR010000903">
    <property type="protein sequence ID" value="KAJ8303965.1"/>
    <property type="molecule type" value="Genomic_DNA"/>
</dbReference>
<dbReference type="PROSITE" id="PS00674">
    <property type="entry name" value="AAA"/>
    <property type="match status" value="2"/>
</dbReference>
<feature type="domain" description="AAA+ ATPase" evidence="1">
    <location>
        <begin position="517"/>
        <end position="702"/>
    </location>
</feature>
<evidence type="ECO:0000259" key="1">
    <source>
        <dbReference type="SMART" id="SM00382"/>
    </source>
</evidence>
<dbReference type="InterPro" id="IPR003960">
    <property type="entry name" value="ATPase_AAA_CS"/>
</dbReference>
<protein>
    <recommendedName>
        <fullName evidence="1">AAA+ ATPase domain-containing protein</fullName>
    </recommendedName>
</protein>
<dbReference type="InterPro" id="IPR050168">
    <property type="entry name" value="AAA_ATPase_domain"/>
</dbReference>
<sequence>MDSSTNDKQFDCVVFISDELVAQKCYMWPHFIDRLQCKVGDFIFIVMEKKKYICQVWLNRNSQAENVIMFSSLISSLVVEENRIESQLSPLRTSIARNIEICIVVSHLSLVKEFKEKLDAISKFEDMCLNLLYKSCVAEGFMADFSNLDLAKVYGISKIIIHKCDGLFLSEAYIVNKTTSVTISKVVSSKRFEQTLATMPISIGGLEEIGKEIIDLIKIPVLIKDSSFKYLTIPKGILLRGPPGTDILLRQSDAFLVTINGPEIFGSRPGETEENLNRIFQRAVTASEEGLCILFIDEIDSVCPSKKKSDNAQERRTTGQIITFLDSLRLYPYLFVIGATNRPAALDTALRRPGRFDKELSDMTYVMAEEKFHNSKIPIMINVPSRWQRIGILKVHSKRLPISPDVDFEKLADITNGYVGADLASVCQQAAYLAMSEVTSQSIDSSQEMKTVNMSHFMSAIHNTLPSIQKGAEGLVDLSPVYWENIGGLDTIKSQIQQAVEWPIKYPDAFSRMGLPLPKGVLLYGPPGCCKTTLVRAAATSSHATFLSLSGAQLYSPFVGDSERMISEEQKILKQVISQILHVFQRARASAPSILFLDEIDSIVGKRSDSSSQRSVQERVLSTLLNEMDGIGIRLDTKTDAIKEKKLSENVNKDTKNLSRGYDKVDNRNVIIVAATNRPDMLDDALIRPGRIDRIIYVPPPDKQARLEILKVYTKKMPSLDIDLESLIDLTEHFTGADLESLCREAALFALTENLHSSTVGMNHFRSALNIVKPSLTADILQSYTKLGGESTTSVHKVKRDRR</sequence>
<dbReference type="InterPro" id="IPR003959">
    <property type="entry name" value="ATPase_AAA_core"/>
</dbReference>
<organism evidence="2 3">
    <name type="scientific">Tegillarca granosa</name>
    <name type="common">Malaysian cockle</name>
    <name type="synonym">Anadara granosa</name>
    <dbReference type="NCBI Taxonomy" id="220873"/>
    <lineage>
        <taxon>Eukaryota</taxon>
        <taxon>Metazoa</taxon>
        <taxon>Spiralia</taxon>
        <taxon>Lophotrochozoa</taxon>
        <taxon>Mollusca</taxon>
        <taxon>Bivalvia</taxon>
        <taxon>Autobranchia</taxon>
        <taxon>Pteriomorphia</taxon>
        <taxon>Arcoida</taxon>
        <taxon>Arcoidea</taxon>
        <taxon>Arcidae</taxon>
        <taxon>Tegillarca</taxon>
    </lineage>
</organism>
<dbReference type="PANTHER" id="PTHR23077:SF194">
    <property type="entry name" value="ATPASE FAMILY GENE 2 PROTEIN HOMOLOG B"/>
    <property type="match status" value="1"/>
</dbReference>
<dbReference type="SMART" id="SM00382">
    <property type="entry name" value="AAA"/>
    <property type="match status" value="2"/>
</dbReference>
<dbReference type="Proteomes" id="UP001217089">
    <property type="component" value="Unassembled WGS sequence"/>
</dbReference>
<evidence type="ECO:0000313" key="3">
    <source>
        <dbReference type="Proteomes" id="UP001217089"/>
    </source>
</evidence>
<evidence type="ECO:0000313" key="2">
    <source>
        <dbReference type="EMBL" id="KAJ8303965.1"/>
    </source>
</evidence>